<accession>A0A9P2T9P6</accession>
<name>A0A9P2T9P6_THEFU</name>
<dbReference type="Proteomes" id="UP000014184">
    <property type="component" value="Unassembled WGS sequence"/>
</dbReference>
<organism evidence="1 2">
    <name type="scientific">Thermobifida fusca TM51</name>
    <dbReference type="NCBI Taxonomy" id="1169414"/>
    <lineage>
        <taxon>Bacteria</taxon>
        <taxon>Bacillati</taxon>
        <taxon>Actinomycetota</taxon>
        <taxon>Actinomycetes</taxon>
        <taxon>Streptosporangiales</taxon>
        <taxon>Nocardiopsidaceae</taxon>
        <taxon>Thermobifida</taxon>
    </lineage>
</organism>
<protein>
    <submittedName>
        <fullName evidence="1">ABC-type multidrug transport system ATPase componen</fullName>
    </submittedName>
</protein>
<proteinExistence type="predicted"/>
<dbReference type="EMBL" id="AOSG01000056">
    <property type="protein sequence ID" value="EOR70903.1"/>
    <property type="molecule type" value="Genomic_DNA"/>
</dbReference>
<comment type="caution">
    <text evidence="1">The sequence shown here is derived from an EMBL/GenBank/DDBJ whole genome shotgun (WGS) entry which is preliminary data.</text>
</comment>
<feature type="non-terminal residue" evidence="1">
    <location>
        <position position="1"/>
    </location>
</feature>
<evidence type="ECO:0000313" key="2">
    <source>
        <dbReference type="Proteomes" id="UP000014184"/>
    </source>
</evidence>
<keyword evidence="2" id="KW-1185">Reference proteome</keyword>
<gene>
    <name evidence="1" type="ORF">TM51_10243</name>
</gene>
<reference evidence="1 2" key="1">
    <citation type="journal article" date="2013" name="Genome Announc.">
        <title>Draft Genome Sequence of the Lignocellulose Decomposer Thermobifida fusca Strain TM51.</title>
        <authorList>
            <person name="Toth A."/>
            <person name="Barna T."/>
            <person name="Nagy I."/>
            <person name="Horvath B."/>
            <person name="Nagy I."/>
            <person name="Tancsics A."/>
            <person name="Kriszt B."/>
            <person name="Baka E."/>
            <person name="Fekete C."/>
            <person name="Kukolya J."/>
        </authorList>
    </citation>
    <scope>NUCLEOTIDE SEQUENCE [LARGE SCALE GENOMIC DNA]</scope>
    <source>
        <strain evidence="1 2">TM51</strain>
    </source>
</reference>
<evidence type="ECO:0000313" key="1">
    <source>
        <dbReference type="EMBL" id="EOR70903.1"/>
    </source>
</evidence>
<sequence length="101" mass="10776">VVADGPTAALTRGDRELRFRAAPGLDVSDLAAALPPGCSVTERDAGQYTVTCADPDEIGPGLVATVSTWCASRGLLPEDLRVHRRTLEDVFLELTGRDLRD</sequence>
<dbReference type="AlphaFoldDB" id="A0A9P2T9P6"/>